<feature type="region of interest" description="Disordered" evidence="1">
    <location>
        <begin position="756"/>
        <end position="780"/>
    </location>
</feature>
<dbReference type="PANTHER" id="PTHR13060">
    <property type="entry name" value="SGT1 PROTEIN HSGT1 SUPPRESSOR OF GCR2"/>
    <property type="match status" value="1"/>
</dbReference>
<feature type="compositionally biased region" description="Acidic residues" evidence="1">
    <location>
        <begin position="539"/>
        <end position="550"/>
    </location>
</feature>
<dbReference type="PANTHER" id="PTHR13060:SF0">
    <property type="entry name" value="PROTEIN ECDYSONELESS HOMOLOG"/>
    <property type="match status" value="1"/>
</dbReference>
<protein>
    <submittedName>
        <fullName evidence="2">SGT1 protein-domain-containing protein</fullName>
    </submittedName>
</protein>
<proteinExistence type="predicted"/>
<evidence type="ECO:0000313" key="2">
    <source>
        <dbReference type="EMBL" id="ORX34672.1"/>
    </source>
</evidence>
<feature type="compositionally biased region" description="Acidic residues" evidence="1">
    <location>
        <begin position="468"/>
        <end position="481"/>
    </location>
</feature>
<dbReference type="RefSeq" id="XP_021868914.1">
    <property type="nucleotide sequence ID" value="XM_022017531.1"/>
</dbReference>
<sequence>MNDSYASFGSYSRPFPVSTIPEDTVHYVLHLTAEEDPTSMAVLITDYVYSLLTQPWLWNKDSWELRKRSEGSGLEGRMRVGDSIDDEWCVVWLLKEISEKWPELVISLRDSDGEFLLIEAANELPAWVNPDNATNRLWLQGGHLHLIPLDIRSLSISKQIRDDDEEEEATLTEEDGVKAARTGKYRAQAIERAVWSRVEGYHGRLRDHLHRTNAYLPIGIAKALSVQPDLIQRAVEAFYVRDPAQLRAASRMTHFPPAQSTLTSVLMTRPAYAQLQGQVFHAPRVFGPEWHVKDGSELDDERRWRDLGVKISTGFEIMYREGGKRIGKASSSRVGYDEFLQNLQRAGFFGNEMQGSQKWKEREAVAQKGWNEAQSEDSRKSFASQVDEAIKAAPESFSSSSMAEDSASWLEISPSELEGMMARSSGAVLNEKPEHAGEDAKALGDLAQKVQEFVGGEGDMQGAMFLDELSDDDDESDEEEAKEDRDQRMRDLVPPLPSEEWGRKTVPKSGKEADKNLLSETDRPPMRPPAFAKQQYDGVESDSGDSDDEMAPAGTLGRLAAELRLKDAAGFEDVEKELAKNKKRGLGENIDEEMRRRVWGEDDNAPQIIELDGDDEEEEEGDVDMNGQEEEFLRFTREALGITHQQWEDILSSRRDRGAFVPTASTKPAGTAHIGQMVDASNQPQTTAARPGSSPLDSFEKVMEAMDAQLAAARGPSKDSKSTLKDPKTFPAEADIDGLSDGELEAMDRELKAALQGAASDDDMDDDGDNADQVAELGEEEKREYRMMKDFLESYRAQAGQSGVIGNLFGRLQGEGRSKE</sequence>
<name>A0A1Y1U9I1_9TREE</name>
<dbReference type="EMBL" id="NBSH01000013">
    <property type="protein sequence ID" value="ORX34672.1"/>
    <property type="molecule type" value="Genomic_DNA"/>
</dbReference>
<evidence type="ECO:0000256" key="1">
    <source>
        <dbReference type="SAM" id="MobiDB-lite"/>
    </source>
</evidence>
<evidence type="ECO:0000313" key="3">
    <source>
        <dbReference type="Proteomes" id="UP000193218"/>
    </source>
</evidence>
<feature type="compositionally biased region" description="Basic and acidic residues" evidence="1">
    <location>
        <begin position="716"/>
        <end position="728"/>
    </location>
</feature>
<dbReference type="Pfam" id="PF07093">
    <property type="entry name" value="SGT1"/>
    <property type="match status" value="1"/>
</dbReference>
<organism evidence="2 3">
    <name type="scientific">Kockovaella imperatae</name>
    <dbReference type="NCBI Taxonomy" id="4999"/>
    <lineage>
        <taxon>Eukaryota</taxon>
        <taxon>Fungi</taxon>
        <taxon>Dikarya</taxon>
        <taxon>Basidiomycota</taxon>
        <taxon>Agaricomycotina</taxon>
        <taxon>Tremellomycetes</taxon>
        <taxon>Tremellales</taxon>
        <taxon>Cuniculitremaceae</taxon>
        <taxon>Kockovaella</taxon>
    </lineage>
</organism>
<dbReference type="STRING" id="4999.A0A1Y1U9I1"/>
<feature type="region of interest" description="Disordered" evidence="1">
    <location>
        <begin position="597"/>
        <end position="625"/>
    </location>
</feature>
<feature type="compositionally biased region" description="Basic and acidic residues" evidence="1">
    <location>
        <begin position="509"/>
        <end position="525"/>
    </location>
</feature>
<gene>
    <name evidence="2" type="ORF">BD324DRAFT_643241</name>
</gene>
<comment type="caution">
    <text evidence="2">The sequence shown here is derived from an EMBL/GenBank/DDBJ whole genome shotgun (WGS) entry which is preliminary data.</text>
</comment>
<accession>A0A1Y1U9I1</accession>
<feature type="compositionally biased region" description="Acidic residues" evidence="1">
    <location>
        <begin position="760"/>
        <end position="770"/>
    </location>
</feature>
<dbReference type="OrthoDB" id="27237at2759"/>
<dbReference type="InterPro" id="IPR010770">
    <property type="entry name" value="Ecd"/>
</dbReference>
<dbReference type="InParanoid" id="A0A1Y1U9I1"/>
<feature type="region of interest" description="Disordered" evidence="1">
    <location>
        <begin position="710"/>
        <end position="740"/>
    </location>
</feature>
<feature type="region of interest" description="Disordered" evidence="1">
    <location>
        <begin position="453"/>
        <end position="554"/>
    </location>
</feature>
<keyword evidence="3" id="KW-1185">Reference proteome</keyword>
<dbReference type="Proteomes" id="UP000193218">
    <property type="component" value="Unassembled WGS sequence"/>
</dbReference>
<feature type="compositionally biased region" description="Basic and acidic residues" evidence="1">
    <location>
        <begin position="482"/>
        <end position="491"/>
    </location>
</feature>
<feature type="compositionally biased region" description="Acidic residues" evidence="1">
    <location>
        <begin position="611"/>
        <end position="625"/>
    </location>
</feature>
<reference evidence="2 3" key="1">
    <citation type="submission" date="2017-03" db="EMBL/GenBank/DDBJ databases">
        <title>Widespread Adenine N6-methylation of Active Genes in Fungi.</title>
        <authorList>
            <consortium name="DOE Joint Genome Institute"/>
            <person name="Mondo S.J."/>
            <person name="Dannebaum R.O."/>
            <person name="Kuo R.C."/>
            <person name="Louie K.B."/>
            <person name="Bewick A.J."/>
            <person name="Labutti K."/>
            <person name="Haridas S."/>
            <person name="Kuo A."/>
            <person name="Salamov A."/>
            <person name="Ahrendt S.R."/>
            <person name="Lau R."/>
            <person name="Bowen B.P."/>
            <person name="Lipzen A."/>
            <person name="Sullivan W."/>
            <person name="Andreopoulos W.B."/>
            <person name="Clum A."/>
            <person name="Lindquist E."/>
            <person name="Daum C."/>
            <person name="Northen T.R."/>
            <person name="Ramamoorthy G."/>
            <person name="Schmitz R.J."/>
            <person name="Gryganskyi A."/>
            <person name="Culley D."/>
            <person name="Magnuson J."/>
            <person name="James T.Y."/>
            <person name="O'Malley M.A."/>
            <person name="Stajich J.E."/>
            <person name="Spatafora J.W."/>
            <person name="Visel A."/>
            <person name="Grigoriev I.V."/>
        </authorList>
    </citation>
    <scope>NUCLEOTIDE SEQUENCE [LARGE SCALE GENOMIC DNA]</scope>
    <source>
        <strain evidence="2 3">NRRL Y-17943</strain>
    </source>
</reference>
<dbReference type="GO" id="GO:0005634">
    <property type="term" value="C:nucleus"/>
    <property type="evidence" value="ECO:0007669"/>
    <property type="project" value="TreeGrafter"/>
</dbReference>
<dbReference type="AlphaFoldDB" id="A0A1Y1U9I1"/>
<dbReference type="GeneID" id="33559340"/>